<protein>
    <submittedName>
        <fullName evidence="3">Carbohydrate ABC transporter substrate-binding protein</fullName>
    </submittedName>
</protein>
<dbReference type="OrthoDB" id="2516337at2"/>
<dbReference type="Pfam" id="PF01547">
    <property type="entry name" value="SBP_bac_1"/>
    <property type="match status" value="1"/>
</dbReference>
<dbReference type="EMBL" id="CP034437">
    <property type="protein sequence ID" value="AZN38294.1"/>
    <property type="molecule type" value="Genomic_DNA"/>
</dbReference>
<evidence type="ECO:0000256" key="1">
    <source>
        <dbReference type="SAM" id="MobiDB-lite"/>
    </source>
</evidence>
<feature type="region of interest" description="Disordered" evidence="1">
    <location>
        <begin position="25"/>
        <end position="81"/>
    </location>
</feature>
<feature type="compositionally biased region" description="Low complexity" evidence="1">
    <location>
        <begin position="25"/>
        <end position="80"/>
    </location>
</feature>
<reference evidence="4" key="1">
    <citation type="submission" date="2018-12" db="EMBL/GenBank/DDBJ databases">
        <title>Genome sequence of Peanibacillus sp.</title>
        <authorList>
            <person name="Subramani G."/>
            <person name="Srinivasan S."/>
            <person name="Kim M.K."/>
        </authorList>
    </citation>
    <scope>NUCLEOTIDE SEQUENCE [LARGE SCALE GENOMIC DNA]</scope>
    <source>
        <strain evidence="4">18JY67-1</strain>
    </source>
</reference>
<dbReference type="Proteomes" id="UP000272528">
    <property type="component" value="Chromosome"/>
</dbReference>
<dbReference type="RefSeq" id="WP_126011301.1">
    <property type="nucleotide sequence ID" value="NZ_CP034437.1"/>
</dbReference>
<name>A0A3Q8X238_9BACL</name>
<feature type="signal peptide" evidence="2">
    <location>
        <begin position="1"/>
        <end position="21"/>
    </location>
</feature>
<evidence type="ECO:0000313" key="4">
    <source>
        <dbReference type="Proteomes" id="UP000272528"/>
    </source>
</evidence>
<keyword evidence="2" id="KW-0732">Signal</keyword>
<dbReference type="KEGG" id="palb:EJC50_00335"/>
<dbReference type="PROSITE" id="PS51257">
    <property type="entry name" value="PROKAR_LIPOPROTEIN"/>
    <property type="match status" value="1"/>
</dbReference>
<dbReference type="Gene3D" id="3.40.190.10">
    <property type="entry name" value="Periplasmic binding protein-like II"/>
    <property type="match status" value="2"/>
</dbReference>
<dbReference type="PANTHER" id="PTHR43649">
    <property type="entry name" value="ARABINOSE-BINDING PROTEIN-RELATED"/>
    <property type="match status" value="1"/>
</dbReference>
<dbReference type="InterPro" id="IPR050490">
    <property type="entry name" value="Bact_solute-bd_prot1"/>
</dbReference>
<gene>
    <name evidence="3" type="ORF">EJC50_00335</name>
</gene>
<feature type="chain" id="PRO_5018634288" evidence="2">
    <location>
        <begin position="22"/>
        <end position="485"/>
    </location>
</feature>
<organism evidence="3 4">
    <name type="scientific">Paenibacillus albus</name>
    <dbReference type="NCBI Taxonomy" id="2495582"/>
    <lineage>
        <taxon>Bacteria</taxon>
        <taxon>Bacillati</taxon>
        <taxon>Bacillota</taxon>
        <taxon>Bacilli</taxon>
        <taxon>Bacillales</taxon>
        <taxon>Paenibacillaceae</taxon>
        <taxon>Paenibacillus</taxon>
    </lineage>
</organism>
<dbReference type="InterPro" id="IPR006059">
    <property type="entry name" value="SBP"/>
</dbReference>
<dbReference type="AlphaFoldDB" id="A0A3Q8X238"/>
<keyword evidence="4" id="KW-1185">Reference proteome</keyword>
<accession>A0A3Q8X238</accession>
<evidence type="ECO:0000256" key="2">
    <source>
        <dbReference type="SAM" id="SignalP"/>
    </source>
</evidence>
<dbReference type="SUPFAM" id="SSF53850">
    <property type="entry name" value="Periplasmic binding protein-like II"/>
    <property type="match status" value="1"/>
</dbReference>
<proteinExistence type="predicted"/>
<sequence>MKLKGLSALASVLLLTTVVSACGGSNNNGSTSNNASSTDTSTNTSNNTSSNSGTDNSNTAAANDSTSNATTDNSGSNAAAGNDKEFTIRVGAWFLDDRPYMVQFKKDVEAAYAKLYPKAKIQWDVVLGATYFDKLKAQFASGSAPDVVFYQNVDFAKSGNLADLSAEPWVARLNDGGQKDFQTHADGKTFGVPMGLSIGGGVWYNKKIFSDLGITVPKTTPELFAAADKIKASGKTPITLGFKDQWTANLFYYNWLNSYQLDDPTLGQKVYSGEQKINEDAIIQKVYQNFETMKSKGYFNKNAISIDWPQSGQMFASGDAAMIVQGPWMPGANADNINKGGFDKFDIGYFPLANDDGKVAMGLGSNEALGINAKTELMQESKDLVNLITSAEIISPFMKGDGALSSFTDVTVQYDDPAMNEVQAAVDSSTVVTSNLSNFIPISSATNMMDLLTKVVSGVKFNADDLKAAQASFDKDKATVTPPAQ</sequence>
<evidence type="ECO:0000313" key="3">
    <source>
        <dbReference type="EMBL" id="AZN38294.1"/>
    </source>
</evidence>